<feature type="chain" id="PRO_5014946958" description="DUF922 domain-containing protein" evidence="1">
    <location>
        <begin position="30"/>
        <end position="186"/>
    </location>
</feature>
<dbReference type="RefSeq" id="WP_100993198.1">
    <property type="nucleotide sequence ID" value="NZ_CP025096.1"/>
</dbReference>
<evidence type="ECO:0000313" key="3">
    <source>
        <dbReference type="Proteomes" id="UP000232883"/>
    </source>
</evidence>
<dbReference type="InterPro" id="IPR010321">
    <property type="entry name" value="DUF922"/>
</dbReference>
<dbReference type="Proteomes" id="UP000232883">
    <property type="component" value="Chromosome"/>
</dbReference>
<dbReference type="KEGG" id="spir:CWM47_35335"/>
<evidence type="ECO:0000256" key="1">
    <source>
        <dbReference type="SAM" id="SignalP"/>
    </source>
</evidence>
<reference evidence="2 3" key="1">
    <citation type="submission" date="2017-11" db="EMBL/GenBank/DDBJ databases">
        <title>Taxonomic description and genome sequences of Spirosoma HA7 sp. nov., isolated from pollen microhabitat of Corylus avellana.</title>
        <authorList>
            <person name="Ambika Manirajan B."/>
            <person name="Suarez C."/>
            <person name="Ratering S."/>
            <person name="Geissler-Plaum R."/>
            <person name="Cardinale M."/>
            <person name="Sylvia S."/>
        </authorList>
    </citation>
    <scope>NUCLEOTIDE SEQUENCE [LARGE SCALE GENOMIC DNA]</scope>
    <source>
        <strain evidence="2 3">HA7</strain>
    </source>
</reference>
<accession>A0A2K8Z9W9</accession>
<protein>
    <recommendedName>
        <fullName evidence="4">DUF922 domain-containing protein</fullName>
    </recommendedName>
</protein>
<proteinExistence type="predicted"/>
<keyword evidence="1" id="KW-0732">Signal</keyword>
<evidence type="ECO:0000313" key="2">
    <source>
        <dbReference type="EMBL" id="AUD06661.1"/>
    </source>
</evidence>
<organism evidence="2 3">
    <name type="scientific">Spirosoma pollinicola</name>
    <dbReference type="NCBI Taxonomy" id="2057025"/>
    <lineage>
        <taxon>Bacteria</taxon>
        <taxon>Pseudomonadati</taxon>
        <taxon>Bacteroidota</taxon>
        <taxon>Cytophagia</taxon>
        <taxon>Cytophagales</taxon>
        <taxon>Cytophagaceae</taxon>
        <taxon>Spirosoma</taxon>
    </lineage>
</organism>
<dbReference type="Pfam" id="PF06037">
    <property type="entry name" value="DUF922"/>
    <property type="match status" value="1"/>
</dbReference>
<dbReference type="AlphaFoldDB" id="A0A2K8Z9W9"/>
<name>A0A2K8Z9W9_9BACT</name>
<dbReference type="EMBL" id="CP025096">
    <property type="protein sequence ID" value="AUD06661.1"/>
    <property type="molecule type" value="Genomic_DNA"/>
</dbReference>
<keyword evidence="3" id="KW-1185">Reference proteome</keyword>
<evidence type="ECO:0008006" key="4">
    <source>
        <dbReference type="Google" id="ProtNLM"/>
    </source>
</evidence>
<sequence length="186" mass="21232">MPMILPRWLKSKFILLLLSTAFGPLLSQAQSEYTSKIIANGKLKWEDFSGPVDPTSNYAAMTHYQIVYTYKVISIGGSQVSLNLQVSTRLRGNSWVKPTQRSDELLAHEQGHFDIARIHALTFKKAILSTVLLKDTYKEKINLVFQLHLTNAKLMGLQYDEETNHSLNKSEQKKWNQKLNGLLLEL</sequence>
<feature type="signal peptide" evidence="1">
    <location>
        <begin position="1"/>
        <end position="29"/>
    </location>
</feature>
<gene>
    <name evidence="2" type="ORF">CWM47_35335</name>
</gene>